<name>C7GI03_9FIRM</name>
<keyword evidence="2" id="KW-0238">DNA-binding</keyword>
<reference evidence="2 3" key="1">
    <citation type="submission" date="2009-08" db="EMBL/GenBank/DDBJ databases">
        <authorList>
            <person name="Weinstock G."/>
            <person name="Sodergren E."/>
            <person name="Clifton S."/>
            <person name="Fulton L."/>
            <person name="Fulton B."/>
            <person name="Courtney L."/>
            <person name="Fronick C."/>
            <person name="Harrison M."/>
            <person name="Strong C."/>
            <person name="Farmer C."/>
            <person name="Delahaunty K."/>
            <person name="Markovic C."/>
            <person name="Hall O."/>
            <person name="Minx P."/>
            <person name="Tomlinson C."/>
            <person name="Mitreva M."/>
            <person name="Nelson J."/>
            <person name="Hou S."/>
            <person name="Wollam A."/>
            <person name="Pepin K.H."/>
            <person name="Johnson M."/>
            <person name="Bhonagiri V."/>
            <person name="Nash W.E."/>
            <person name="Warren W."/>
            <person name="Chinwalla A."/>
            <person name="Mardis E.R."/>
            <person name="Wilson R.K."/>
        </authorList>
    </citation>
    <scope>NUCLEOTIDE SEQUENCE [LARGE SCALE GENOMIC DNA]</scope>
    <source>
        <strain evidence="2 3">L1-82</strain>
    </source>
</reference>
<protein>
    <submittedName>
        <fullName evidence="2">DNA-binding helix-turn-helix protein</fullName>
    </submittedName>
</protein>
<dbReference type="PROSITE" id="PS50943">
    <property type="entry name" value="HTH_CROC1"/>
    <property type="match status" value="1"/>
</dbReference>
<dbReference type="EMBL" id="ABYJ02000326">
    <property type="protein sequence ID" value="EEU98559.1"/>
    <property type="molecule type" value="Genomic_DNA"/>
</dbReference>
<sequence length="238" mass="27315">MLKINIALHIAISEKQCYNSYIPKKEAVSMKDKELRKLIGSRIKQRRLELNLTQPYVAEKMGVTASTILRYENGSIDNTKKMVLEGLSEALHVSVEWLKGETDEYETDITDKRELQIRDAMGDILEQLPLALTKEEDAFSKDLLLLMLKQYGLFLDSFQFACKNFKGNAGQTDIAKTIGFESNEEYNEIMFLREITHTINAFNEMADIVRLYSKKPKTAEQRLANLLSEVLYEDSESV</sequence>
<dbReference type="Gene3D" id="1.10.260.40">
    <property type="entry name" value="lambda repressor-like DNA-binding domains"/>
    <property type="match status" value="1"/>
</dbReference>
<dbReference type="Proteomes" id="UP000004828">
    <property type="component" value="Unassembled WGS sequence"/>
</dbReference>
<dbReference type="InterPro" id="IPR010982">
    <property type="entry name" value="Lambda_DNA-bd_dom_sf"/>
</dbReference>
<dbReference type="SUPFAM" id="SSF47413">
    <property type="entry name" value="lambda repressor-like DNA-binding domains"/>
    <property type="match status" value="1"/>
</dbReference>
<evidence type="ECO:0000313" key="3">
    <source>
        <dbReference type="Proteomes" id="UP000004828"/>
    </source>
</evidence>
<dbReference type="Pfam" id="PF01381">
    <property type="entry name" value="HTH_3"/>
    <property type="match status" value="1"/>
</dbReference>
<feature type="domain" description="HTH cro/C1-type" evidence="1">
    <location>
        <begin position="43"/>
        <end position="98"/>
    </location>
</feature>
<comment type="caution">
    <text evidence="2">The sequence shown here is derived from an EMBL/GenBank/DDBJ whole genome shotgun (WGS) entry which is preliminary data.</text>
</comment>
<evidence type="ECO:0000259" key="1">
    <source>
        <dbReference type="PROSITE" id="PS50943"/>
    </source>
</evidence>
<accession>C7GI03</accession>
<organism evidence="2 3">
    <name type="scientific">Roseburia intestinalis L1-82</name>
    <dbReference type="NCBI Taxonomy" id="536231"/>
    <lineage>
        <taxon>Bacteria</taxon>
        <taxon>Bacillati</taxon>
        <taxon>Bacillota</taxon>
        <taxon>Clostridia</taxon>
        <taxon>Lachnospirales</taxon>
        <taxon>Lachnospiraceae</taxon>
        <taxon>Roseburia</taxon>
    </lineage>
</organism>
<dbReference type="GO" id="GO:0003677">
    <property type="term" value="F:DNA binding"/>
    <property type="evidence" value="ECO:0007669"/>
    <property type="project" value="UniProtKB-KW"/>
</dbReference>
<dbReference type="AlphaFoldDB" id="C7GI03"/>
<dbReference type="HOGENOM" id="CLU_114062_0_0_9"/>
<proteinExistence type="predicted"/>
<dbReference type="SMART" id="SM00530">
    <property type="entry name" value="HTH_XRE"/>
    <property type="match status" value="1"/>
</dbReference>
<gene>
    <name evidence="2" type="ORF">ROSINTL182_09575</name>
</gene>
<dbReference type="InterPro" id="IPR001387">
    <property type="entry name" value="Cro/C1-type_HTH"/>
</dbReference>
<dbReference type="CDD" id="cd00093">
    <property type="entry name" value="HTH_XRE"/>
    <property type="match status" value="1"/>
</dbReference>
<evidence type="ECO:0000313" key="2">
    <source>
        <dbReference type="EMBL" id="EEU98559.1"/>
    </source>
</evidence>